<keyword evidence="2" id="KW-0812">Transmembrane</keyword>
<evidence type="ECO:0000313" key="4">
    <source>
        <dbReference type="Proteomes" id="UP000253741"/>
    </source>
</evidence>
<gene>
    <name evidence="3" type="ORF">DVH02_27545</name>
</gene>
<keyword evidence="2" id="KW-0472">Membrane</keyword>
<feature type="transmembrane region" description="Helical" evidence="2">
    <location>
        <begin position="45"/>
        <end position="64"/>
    </location>
</feature>
<dbReference type="Proteomes" id="UP000253741">
    <property type="component" value="Unassembled WGS sequence"/>
</dbReference>
<feature type="transmembrane region" description="Helical" evidence="2">
    <location>
        <begin position="142"/>
        <end position="158"/>
    </location>
</feature>
<evidence type="ECO:0000313" key="3">
    <source>
        <dbReference type="EMBL" id="RDG35014.1"/>
    </source>
</evidence>
<comment type="caution">
    <text evidence="3">The sequence shown here is derived from an EMBL/GenBank/DDBJ whole genome shotgun (WGS) entry which is preliminary data.</text>
</comment>
<feature type="transmembrane region" description="Helical" evidence="2">
    <location>
        <begin position="110"/>
        <end position="130"/>
    </location>
</feature>
<sequence length="191" mass="20371">MMEIPYIAQSAFPLFWLLVAVLGALIRTRHSPSRQAALETWQRWWAVAALGCGSLWMTFAFVAAPDVMATAIGFHRTPFEFEIAFANLGLAVMGFRAASPSATARERITIGLGAGMFLWGALIGHVYQWFANGDHAPGNTGGVLLYDLLIPAVMIILARRSQRLPTAGQSTAGQSTDGKPAAGQPATGVPS</sequence>
<dbReference type="EMBL" id="QQNA01000256">
    <property type="protein sequence ID" value="RDG35014.1"/>
    <property type="molecule type" value="Genomic_DNA"/>
</dbReference>
<organism evidence="3 4">
    <name type="scientific">Streptomyces corynorhini</name>
    <dbReference type="NCBI Taxonomy" id="2282652"/>
    <lineage>
        <taxon>Bacteria</taxon>
        <taxon>Bacillati</taxon>
        <taxon>Actinomycetota</taxon>
        <taxon>Actinomycetes</taxon>
        <taxon>Kitasatosporales</taxon>
        <taxon>Streptomycetaceae</taxon>
        <taxon>Streptomyces</taxon>
    </lineage>
</organism>
<feature type="transmembrane region" description="Helical" evidence="2">
    <location>
        <begin position="6"/>
        <end position="25"/>
    </location>
</feature>
<feature type="transmembrane region" description="Helical" evidence="2">
    <location>
        <begin position="79"/>
        <end position="98"/>
    </location>
</feature>
<keyword evidence="4" id="KW-1185">Reference proteome</keyword>
<evidence type="ECO:0000256" key="1">
    <source>
        <dbReference type="SAM" id="MobiDB-lite"/>
    </source>
</evidence>
<reference evidence="3 4" key="1">
    <citation type="submission" date="2018-07" db="EMBL/GenBank/DDBJ databases">
        <title>Streptomyces species from bats.</title>
        <authorList>
            <person name="Dunlap C."/>
        </authorList>
    </citation>
    <scope>NUCLEOTIDE SEQUENCE [LARGE SCALE GENOMIC DNA]</scope>
    <source>
        <strain evidence="3 4">AC230</strain>
    </source>
</reference>
<dbReference type="AlphaFoldDB" id="A0A370B4K1"/>
<evidence type="ECO:0000256" key="2">
    <source>
        <dbReference type="SAM" id="Phobius"/>
    </source>
</evidence>
<protein>
    <submittedName>
        <fullName evidence="3">Uncharacterized protein</fullName>
    </submittedName>
</protein>
<proteinExistence type="predicted"/>
<dbReference type="OrthoDB" id="281633at2"/>
<dbReference type="RefSeq" id="WP_114626566.1">
    <property type="nucleotide sequence ID" value="NZ_QQNA01000256.1"/>
</dbReference>
<dbReference type="Pfam" id="PF20589">
    <property type="entry name" value="DUF6790"/>
    <property type="match status" value="1"/>
</dbReference>
<name>A0A370B4K1_9ACTN</name>
<accession>A0A370B4K1</accession>
<feature type="compositionally biased region" description="Polar residues" evidence="1">
    <location>
        <begin position="166"/>
        <end position="177"/>
    </location>
</feature>
<dbReference type="InterPro" id="IPR046740">
    <property type="entry name" value="DUF6790"/>
</dbReference>
<feature type="region of interest" description="Disordered" evidence="1">
    <location>
        <begin position="166"/>
        <end position="191"/>
    </location>
</feature>
<keyword evidence="2" id="KW-1133">Transmembrane helix</keyword>